<keyword evidence="3" id="KW-1185">Reference proteome</keyword>
<dbReference type="STRING" id="1317122.ATO12_21425"/>
<proteinExistence type="predicted"/>
<dbReference type="SUPFAM" id="SSF56601">
    <property type="entry name" value="beta-lactamase/transpeptidase-like"/>
    <property type="match status" value="1"/>
</dbReference>
<dbReference type="Pfam" id="PF00144">
    <property type="entry name" value="Beta-lactamase"/>
    <property type="match status" value="1"/>
</dbReference>
<sequence length="443" mass="50445">MTRILLKLVVLVIFLVACSKHKEIKVSKVNYENKPDDSLLLRSDTYLTKLTELKKFNGVVLLKKGKKTVLRKAYNISSDTLSKLFVNVESQFDLRSVSKLFAKVSVLQLENEGKINPNDTIGKYLPDFPNGGRITIQHLMDNSSGLPREFDTSISNTLELSPDEIVALASKEKLEFEPGAEVRYSNVGFQLLYYIIGKINKNSYALFLKEKFFKPLRMKSSGGNFDADLSHLKSYAYGHYVDDEKNIKSVDSFLQDEVRMGNLHSSVDDLAQFLAFLDKENHASLIHDHSISHAGGTRGKRAYIHRNFSQDYSIVFLTNYDEIPFEQLVSDLESILEGKKVKMPKAVLRKSINLSPLVLKKYEGTYDFVDAGHLLITLKVERDSLFLYQKGQNNGVLYPESETMFFGDKTSEESIEFVKNELGDYYILMDFQGVQWEGVKVDK</sequence>
<protein>
    <recommendedName>
        <fullName evidence="1">Beta-lactamase-related domain-containing protein</fullName>
    </recommendedName>
</protein>
<gene>
    <name evidence="2" type="ORF">ATO12_21425</name>
</gene>
<dbReference type="EMBL" id="AQRA01000007">
    <property type="protein sequence ID" value="EZH72702.1"/>
    <property type="molecule type" value="Genomic_DNA"/>
</dbReference>
<reference evidence="2 3" key="1">
    <citation type="submission" date="2014-04" db="EMBL/GenBank/DDBJ databases">
        <title>Aquimarina sp. 22II-S11-z7 Genome Sequencing.</title>
        <authorList>
            <person name="Lai Q."/>
        </authorList>
    </citation>
    <scope>NUCLEOTIDE SEQUENCE [LARGE SCALE GENOMIC DNA]</scope>
    <source>
        <strain evidence="2 3">22II-S11-z7</strain>
    </source>
</reference>
<organism evidence="2 3">
    <name type="scientific">Aquimarina atlantica</name>
    <dbReference type="NCBI Taxonomy" id="1317122"/>
    <lineage>
        <taxon>Bacteria</taxon>
        <taxon>Pseudomonadati</taxon>
        <taxon>Bacteroidota</taxon>
        <taxon>Flavobacteriia</taxon>
        <taxon>Flavobacteriales</taxon>
        <taxon>Flavobacteriaceae</taxon>
        <taxon>Aquimarina</taxon>
    </lineage>
</organism>
<dbReference type="InterPro" id="IPR050491">
    <property type="entry name" value="AmpC-like"/>
</dbReference>
<dbReference type="Gene3D" id="3.40.710.10">
    <property type="entry name" value="DD-peptidase/beta-lactamase superfamily"/>
    <property type="match status" value="1"/>
</dbReference>
<dbReference type="RefSeq" id="WP_034243961.1">
    <property type="nucleotide sequence ID" value="NZ_AQRA01000007.1"/>
</dbReference>
<accession>A0A023BRT9</accession>
<evidence type="ECO:0000313" key="3">
    <source>
        <dbReference type="Proteomes" id="UP000023541"/>
    </source>
</evidence>
<name>A0A023BRT9_9FLAO</name>
<comment type="caution">
    <text evidence="2">The sequence shown here is derived from an EMBL/GenBank/DDBJ whole genome shotgun (WGS) entry which is preliminary data.</text>
</comment>
<dbReference type="AlphaFoldDB" id="A0A023BRT9"/>
<dbReference type="Proteomes" id="UP000023541">
    <property type="component" value="Unassembled WGS sequence"/>
</dbReference>
<dbReference type="PANTHER" id="PTHR46825">
    <property type="entry name" value="D-ALANYL-D-ALANINE-CARBOXYPEPTIDASE/ENDOPEPTIDASE AMPH"/>
    <property type="match status" value="1"/>
</dbReference>
<dbReference type="PROSITE" id="PS51257">
    <property type="entry name" value="PROKAR_LIPOPROTEIN"/>
    <property type="match status" value="1"/>
</dbReference>
<evidence type="ECO:0000259" key="1">
    <source>
        <dbReference type="Pfam" id="PF00144"/>
    </source>
</evidence>
<dbReference type="InterPro" id="IPR012338">
    <property type="entry name" value="Beta-lactam/transpept-like"/>
</dbReference>
<dbReference type="OrthoDB" id="9793489at2"/>
<evidence type="ECO:0000313" key="2">
    <source>
        <dbReference type="EMBL" id="EZH72702.1"/>
    </source>
</evidence>
<dbReference type="PANTHER" id="PTHR46825:SF9">
    <property type="entry name" value="BETA-LACTAMASE-RELATED DOMAIN-CONTAINING PROTEIN"/>
    <property type="match status" value="1"/>
</dbReference>
<dbReference type="eggNOG" id="COG1680">
    <property type="taxonomic scope" value="Bacteria"/>
</dbReference>
<dbReference type="InterPro" id="IPR001466">
    <property type="entry name" value="Beta-lactam-related"/>
</dbReference>
<feature type="domain" description="Beta-lactamase-related" evidence="1">
    <location>
        <begin position="59"/>
        <end position="280"/>
    </location>
</feature>